<dbReference type="EMBL" id="JWSZ01000020">
    <property type="protein sequence ID" value="KIC56126.1"/>
    <property type="molecule type" value="Genomic_DNA"/>
</dbReference>
<dbReference type="InterPro" id="IPR027417">
    <property type="entry name" value="P-loop_NTPase"/>
</dbReference>
<dbReference type="Gene3D" id="3.40.50.300">
    <property type="entry name" value="P-loop containing nucleotide triphosphate hydrolases"/>
    <property type="match status" value="1"/>
</dbReference>
<proteinExistence type="predicted"/>
<accession>A0A0B4CNZ1</accession>
<dbReference type="Proteomes" id="UP000031202">
    <property type="component" value="Unassembled WGS sequence"/>
</dbReference>
<comment type="caution">
    <text evidence="1">The sequence shown here is derived from an EMBL/GenBank/DDBJ whole genome shotgun (WGS) entry which is preliminary data.</text>
</comment>
<gene>
    <name evidence="1" type="ORF">RM52_13415</name>
</gene>
<name>A0A0B4CNZ1_9MICO</name>
<dbReference type="SUPFAM" id="SSF52540">
    <property type="entry name" value="P-loop containing nucleoside triphosphate hydrolases"/>
    <property type="match status" value="1"/>
</dbReference>
<protein>
    <submittedName>
        <fullName evidence="1">Aminobenzoate synthetase</fullName>
    </submittedName>
</protein>
<reference evidence="1 2" key="1">
    <citation type="submission" date="2014-12" db="EMBL/GenBank/DDBJ databases">
        <title>Genome sequencing of Microbacterium hominis TPW29.</title>
        <authorList>
            <person name="Tan P.W."/>
            <person name="Chan K.-G."/>
        </authorList>
    </citation>
    <scope>NUCLEOTIDE SEQUENCE [LARGE SCALE GENOMIC DNA]</scope>
    <source>
        <strain evidence="1 2">TPW29</strain>
    </source>
</reference>
<evidence type="ECO:0000313" key="1">
    <source>
        <dbReference type="EMBL" id="KIC56126.1"/>
    </source>
</evidence>
<organism evidence="1 2">
    <name type="scientific">Microbacterium hominis</name>
    <dbReference type="NCBI Taxonomy" id="162426"/>
    <lineage>
        <taxon>Bacteria</taxon>
        <taxon>Bacillati</taxon>
        <taxon>Actinomycetota</taxon>
        <taxon>Actinomycetes</taxon>
        <taxon>Micrococcales</taxon>
        <taxon>Microbacteriaceae</taxon>
        <taxon>Microbacterium</taxon>
    </lineage>
</organism>
<sequence>MPSSADEVDAALTSGVDRIESAIAALEPEITPIVLIDGRSGAGKSTLARRVRERWGRPVSMIGLDELYPGWDGLSAGSTLAREFILIPVSEARTAVWRRWDWAADRPGAEVETPADVPLILEGAGVLTPSTAPLAHVRVWVESPEIARRDRALARDGDTYRPHWRRWADQEEEHLRAHRPQSLATIVIDVP</sequence>
<evidence type="ECO:0000313" key="2">
    <source>
        <dbReference type="Proteomes" id="UP000031202"/>
    </source>
</evidence>
<dbReference type="RefSeq" id="WP_039416851.1">
    <property type="nucleotide sequence ID" value="NZ_JWSZ01000020.1"/>
</dbReference>
<dbReference type="AlphaFoldDB" id="A0A0B4CNZ1"/>
<dbReference type="NCBIfam" id="NF005115">
    <property type="entry name" value="PRK06547.1"/>
    <property type="match status" value="1"/>
</dbReference>